<keyword evidence="5" id="KW-0804">Transcription</keyword>
<dbReference type="RefSeq" id="XP_016231138.1">
    <property type="nucleotide sequence ID" value="XM_016384536.1"/>
</dbReference>
<gene>
    <name evidence="9" type="ORF">PV08_10221</name>
</gene>
<dbReference type="Pfam" id="PF00172">
    <property type="entry name" value="Zn_clus"/>
    <property type="match status" value="1"/>
</dbReference>
<proteinExistence type="predicted"/>
<dbReference type="GO" id="GO:0006351">
    <property type="term" value="P:DNA-templated transcription"/>
    <property type="evidence" value="ECO:0007669"/>
    <property type="project" value="InterPro"/>
</dbReference>
<dbReference type="SUPFAM" id="SSF57701">
    <property type="entry name" value="Zn2/Cys6 DNA-binding domain"/>
    <property type="match status" value="1"/>
</dbReference>
<dbReference type="CDD" id="cd00067">
    <property type="entry name" value="GAL4"/>
    <property type="match status" value="1"/>
</dbReference>
<evidence type="ECO:0000256" key="2">
    <source>
        <dbReference type="ARBA" id="ARBA00022723"/>
    </source>
</evidence>
<dbReference type="InterPro" id="IPR001138">
    <property type="entry name" value="Zn2Cys6_DnaBD"/>
</dbReference>
<name>A0A0D1ZD60_9EURO</name>
<evidence type="ECO:0000256" key="4">
    <source>
        <dbReference type="ARBA" id="ARBA00023125"/>
    </source>
</evidence>
<feature type="domain" description="Zn(2)-C6 fungal-type" evidence="8">
    <location>
        <begin position="16"/>
        <end position="46"/>
    </location>
</feature>
<dbReference type="GO" id="GO:0005634">
    <property type="term" value="C:nucleus"/>
    <property type="evidence" value="ECO:0007669"/>
    <property type="project" value="UniProtKB-SubCell"/>
</dbReference>
<dbReference type="SMART" id="SM00906">
    <property type="entry name" value="Fungal_trans"/>
    <property type="match status" value="1"/>
</dbReference>
<evidence type="ECO:0000256" key="3">
    <source>
        <dbReference type="ARBA" id="ARBA00023015"/>
    </source>
</evidence>
<keyword evidence="6" id="KW-0539">Nucleus</keyword>
<feature type="region of interest" description="Disordered" evidence="7">
    <location>
        <begin position="80"/>
        <end position="99"/>
    </location>
</feature>
<dbReference type="Proteomes" id="UP000053328">
    <property type="component" value="Unassembled WGS sequence"/>
</dbReference>
<sequence length="714" mass="80316">MAGVEELNPQLEPRRACHECNRKKTKCDMRRPACGLCLRTGNACNFPSKRKKPVPRKPLMKAQTRKITESLSKLLAVLEKASRSDGESEVSQNTPEVSSALVKDSLKDLLVEIKSPEERSSLPKAATSGSAEGDDDDIEDESIGTDEADLSQTDPDTSKAESVVSSTTPDTGNGLSSSLAADLVNLFFEKVQPWLPLLHRPRFQARYKSKFLVGGDFMKGLSQDERLLFYSMFAMSARFTKHHRFDAILPENRGQMFAERAKDVYIHSRNLRTPSLMYLQGCILLAFYFYTSGPTHQGWLLIGVCVRMAYDLGLFEIDDEDSTPVRPVDHVEKEELRRAWWLVWELDAFASTVSRKPYAIDRKRMSVTLPISDEAWFSEIDVPSAELNFLPGQSWRSLHGCPNQDERAWFLVANSFMATIHDRLQQKQEITPDEKLTLENEVCCFKLALPRSLRLDADTLTFNSLSFSRCNWVIGTHLMLMTTSFMVAGIMTSDNDDRSTAGAMSPLRQRAIDLSRIISLWDARYIVVAHPFLACMMLSPYAIDDSACKSQTLVSSTHDLAKLVIGHFGERWKLGSVVLEIAKMLEQGGPRNDEEKQFVKQYAVFFRIPRLRGNTPAFLQSDRGQSDKPASIVGDEMVQGGNPEIQQQRLQALPPCSSIDMSNQPDTPQYEASMFDPQNFPQLPANAYDPINEVDLGFSDFFGGLQDTDLAWLK</sequence>
<dbReference type="PANTHER" id="PTHR47338">
    <property type="entry name" value="ZN(II)2CYS6 TRANSCRIPTION FACTOR (EUROFUNG)-RELATED"/>
    <property type="match status" value="1"/>
</dbReference>
<keyword evidence="3" id="KW-0805">Transcription regulation</keyword>
<dbReference type="OrthoDB" id="3862662at2759"/>
<dbReference type="Pfam" id="PF04082">
    <property type="entry name" value="Fungal_trans"/>
    <property type="match status" value="1"/>
</dbReference>
<dbReference type="InterPro" id="IPR036864">
    <property type="entry name" value="Zn2-C6_fun-type_DNA-bd_sf"/>
</dbReference>
<dbReference type="HOGENOM" id="CLU_011017_2_0_1"/>
<protein>
    <recommendedName>
        <fullName evidence="8">Zn(2)-C6 fungal-type domain-containing protein</fullName>
    </recommendedName>
</protein>
<dbReference type="STRING" id="91928.A0A0D1ZD60"/>
<dbReference type="GO" id="GO:0008270">
    <property type="term" value="F:zinc ion binding"/>
    <property type="evidence" value="ECO:0007669"/>
    <property type="project" value="InterPro"/>
</dbReference>
<dbReference type="CDD" id="cd12148">
    <property type="entry name" value="fungal_TF_MHR"/>
    <property type="match status" value="1"/>
</dbReference>
<organism evidence="9 10">
    <name type="scientific">Exophiala spinifera</name>
    <dbReference type="NCBI Taxonomy" id="91928"/>
    <lineage>
        <taxon>Eukaryota</taxon>
        <taxon>Fungi</taxon>
        <taxon>Dikarya</taxon>
        <taxon>Ascomycota</taxon>
        <taxon>Pezizomycotina</taxon>
        <taxon>Eurotiomycetes</taxon>
        <taxon>Chaetothyriomycetidae</taxon>
        <taxon>Chaetothyriales</taxon>
        <taxon>Herpotrichiellaceae</taxon>
        <taxon>Exophiala</taxon>
    </lineage>
</organism>
<evidence type="ECO:0000313" key="10">
    <source>
        <dbReference type="Proteomes" id="UP000053328"/>
    </source>
</evidence>
<evidence type="ECO:0000256" key="6">
    <source>
        <dbReference type="ARBA" id="ARBA00023242"/>
    </source>
</evidence>
<feature type="region of interest" description="Disordered" evidence="7">
    <location>
        <begin position="113"/>
        <end position="174"/>
    </location>
</feature>
<evidence type="ECO:0000256" key="7">
    <source>
        <dbReference type="SAM" id="MobiDB-lite"/>
    </source>
</evidence>
<dbReference type="SMART" id="SM00066">
    <property type="entry name" value="GAL4"/>
    <property type="match status" value="1"/>
</dbReference>
<dbReference type="GO" id="GO:0003677">
    <property type="term" value="F:DNA binding"/>
    <property type="evidence" value="ECO:0007669"/>
    <property type="project" value="UniProtKB-KW"/>
</dbReference>
<dbReference type="InterPro" id="IPR007219">
    <property type="entry name" value="XnlR_reg_dom"/>
</dbReference>
<evidence type="ECO:0000256" key="5">
    <source>
        <dbReference type="ARBA" id="ARBA00023163"/>
    </source>
</evidence>
<keyword evidence="2" id="KW-0479">Metal-binding</keyword>
<evidence type="ECO:0000256" key="1">
    <source>
        <dbReference type="ARBA" id="ARBA00004123"/>
    </source>
</evidence>
<feature type="compositionally biased region" description="Polar residues" evidence="7">
    <location>
        <begin position="163"/>
        <end position="174"/>
    </location>
</feature>
<dbReference type="PROSITE" id="PS50048">
    <property type="entry name" value="ZN2_CY6_FUNGAL_2"/>
    <property type="match status" value="1"/>
</dbReference>
<dbReference type="InterPro" id="IPR050815">
    <property type="entry name" value="TF_fung"/>
</dbReference>
<comment type="subcellular location">
    <subcellularLocation>
        <location evidence="1">Nucleus</location>
    </subcellularLocation>
</comment>
<keyword evidence="10" id="KW-1185">Reference proteome</keyword>
<evidence type="ECO:0000259" key="8">
    <source>
        <dbReference type="PROSITE" id="PS50048"/>
    </source>
</evidence>
<reference evidence="9 10" key="1">
    <citation type="submission" date="2015-01" db="EMBL/GenBank/DDBJ databases">
        <title>The Genome Sequence of Exophiala spinifera CBS89968.</title>
        <authorList>
            <consortium name="The Broad Institute Genomics Platform"/>
            <person name="Cuomo C."/>
            <person name="de Hoog S."/>
            <person name="Gorbushina A."/>
            <person name="Stielow B."/>
            <person name="Teixiera M."/>
            <person name="Abouelleil A."/>
            <person name="Chapman S.B."/>
            <person name="Priest M."/>
            <person name="Young S.K."/>
            <person name="Wortman J."/>
            <person name="Nusbaum C."/>
            <person name="Birren B."/>
        </authorList>
    </citation>
    <scope>NUCLEOTIDE SEQUENCE [LARGE SCALE GENOMIC DNA]</scope>
    <source>
        <strain evidence="9 10">CBS 89968</strain>
    </source>
</reference>
<keyword evidence="4" id="KW-0238">DNA-binding</keyword>
<dbReference type="GO" id="GO:0000981">
    <property type="term" value="F:DNA-binding transcription factor activity, RNA polymerase II-specific"/>
    <property type="evidence" value="ECO:0007669"/>
    <property type="project" value="InterPro"/>
</dbReference>
<dbReference type="Gene3D" id="4.10.240.10">
    <property type="entry name" value="Zn(2)-C6 fungal-type DNA-binding domain"/>
    <property type="match status" value="1"/>
</dbReference>
<dbReference type="VEuPathDB" id="FungiDB:PV08_10221"/>
<dbReference type="GeneID" id="27337304"/>
<dbReference type="AlphaFoldDB" id="A0A0D1ZD60"/>
<accession>A0A0D1ZD60</accession>
<feature type="compositionally biased region" description="Acidic residues" evidence="7">
    <location>
        <begin position="132"/>
        <end position="149"/>
    </location>
</feature>
<dbReference type="PANTHER" id="PTHR47338:SF5">
    <property type="entry name" value="ZN(II)2CYS6 TRANSCRIPTION FACTOR (EUROFUNG)"/>
    <property type="match status" value="1"/>
</dbReference>
<dbReference type="EMBL" id="KN847499">
    <property type="protein sequence ID" value="KIW10922.1"/>
    <property type="molecule type" value="Genomic_DNA"/>
</dbReference>
<evidence type="ECO:0000313" key="9">
    <source>
        <dbReference type="EMBL" id="KIW10922.1"/>
    </source>
</evidence>